<accession>A0AAV7NTR6</accession>
<name>A0AAV7NTR6_PLEWA</name>
<gene>
    <name evidence="2" type="ORF">NDU88_006307</name>
</gene>
<sequence>MSPLGRGDRGGAQQLRDSPQNLQKYRNRHLEDLRTAVDSESQRRVPRCRSPTQRVGQCRTECWGPRLGCAQRKSWKSAQKSEQQQITQYTGLLSGVGRQGRTSTKFGQKGHWTVGDTWTQLLCSRDHARQDERGPRGPVKQRFGACVGRGKIPSTHGRCLLGFQCRVKADSPQSMQHQETVEKAGRMRRYNVAGSHLATLLWFCRHPGAVSGRSLEKSKREVQRNSGELLHSLSEE</sequence>
<feature type="region of interest" description="Disordered" evidence="1">
    <location>
        <begin position="211"/>
        <end position="236"/>
    </location>
</feature>
<feature type="region of interest" description="Disordered" evidence="1">
    <location>
        <begin position="1"/>
        <end position="23"/>
    </location>
</feature>
<feature type="compositionally biased region" description="Basic and acidic residues" evidence="1">
    <location>
        <begin position="214"/>
        <end position="223"/>
    </location>
</feature>
<evidence type="ECO:0000313" key="2">
    <source>
        <dbReference type="EMBL" id="KAJ1118112.1"/>
    </source>
</evidence>
<proteinExistence type="predicted"/>
<evidence type="ECO:0000256" key="1">
    <source>
        <dbReference type="SAM" id="MobiDB-lite"/>
    </source>
</evidence>
<evidence type="ECO:0000313" key="3">
    <source>
        <dbReference type="Proteomes" id="UP001066276"/>
    </source>
</evidence>
<protein>
    <submittedName>
        <fullName evidence="2">Uncharacterized protein</fullName>
    </submittedName>
</protein>
<dbReference type="AlphaFoldDB" id="A0AAV7NTR6"/>
<comment type="caution">
    <text evidence="2">The sequence shown here is derived from an EMBL/GenBank/DDBJ whole genome shotgun (WGS) entry which is preliminary data.</text>
</comment>
<organism evidence="2 3">
    <name type="scientific">Pleurodeles waltl</name>
    <name type="common">Iberian ribbed newt</name>
    <dbReference type="NCBI Taxonomy" id="8319"/>
    <lineage>
        <taxon>Eukaryota</taxon>
        <taxon>Metazoa</taxon>
        <taxon>Chordata</taxon>
        <taxon>Craniata</taxon>
        <taxon>Vertebrata</taxon>
        <taxon>Euteleostomi</taxon>
        <taxon>Amphibia</taxon>
        <taxon>Batrachia</taxon>
        <taxon>Caudata</taxon>
        <taxon>Salamandroidea</taxon>
        <taxon>Salamandridae</taxon>
        <taxon>Pleurodelinae</taxon>
        <taxon>Pleurodeles</taxon>
    </lineage>
</organism>
<dbReference type="EMBL" id="JANPWB010000012">
    <property type="protein sequence ID" value="KAJ1118112.1"/>
    <property type="molecule type" value="Genomic_DNA"/>
</dbReference>
<reference evidence="2" key="1">
    <citation type="journal article" date="2022" name="bioRxiv">
        <title>Sequencing and chromosome-scale assembly of the giantPleurodeles waltlgenome.</title>
        <authorList>
            <person name="Brown T."/>
            <person name="Elewa A."/>
            <person name="Iarovenko S."/>
            <person name="Subramanian E."/>
            <person name="Araus A.J."/>
            <person name="Petzold A."/>
            <person name="Susuki M."/>
            <person name="Suzuki K.-i.T."/>
            <person name="Hayashi T."/>
            <person name="Toyoda A."/>
            <person name="Oliveira C."/>
            <person name="Osipova E."/>
            <person name="Leigh N.D."/>
            <person name="Simon A."/>
            <person name="Yun M.H."/>
        </authorList>
    </citation>
    <scope>NUCLEOTIDE SEQUENCE</scope>
    <source>
        <strain evidence="2">20211129_DDA</strain>
        <tissue evidence="2">Liver</tissue>
    </source>
</reference>
<keyword evidence="3" id="KW-1185">Reference proteome</keyword>
<dbReference type="Proteomes" id="UP001066276">
    <property type="component" value="Chromosome 8"/>
</dbReference>